<dbReference type="Pfam" id="PF00931">
    <property type="entry name" value="NB-ARC"/>
    <property type="match status" value="1"/>
</dbReference>
<dbReference type="Pfam" id="PF20160">
    <property type="entry name" value="C-JID"/>
    <property type="match status" value="1"/>
</dbReference>
<evidence type="ECO:0000256" key="6">
    <source>
        <dbReference type="ARBA" id="ARBA00023027"/>
    </source>
</evidence>
<dbReference type="SUPFAM" id="SSF52058">
    <property type="entry name" value="L domain-like"/>
    <property type="match status" value="1"/>
</dbReference>
<dbReference type="GO" id="GO:0043531">
    <property type="term" value="F:ADP binding"/>
    <property type="evidence" value="ECO:0007669"/>
    <property type="project" value="InterPro"/>
</dbReference>
<dbReference type="InterPro" id="IPR044974">
    <property type="entry name" value="Disease_R_plants"/>
</dbReference>
<keyword evidence="2" id="KW-0433">Leucine-rich repeat</keyword>
<dbReference type="Pfam" id="PF01582">
    <property type="entry name" value="TIR"/>
    <property type="match status" value="1"/>
</dbReference>
<dbReference type="InterPro" id="IPR002182">
    <property type="entry name" value="NB-ARC"/>
</dbReference>
<dbReference type="RefSeq" id="XP_018456874.1">
    <property type="nucleotide sequence ID" value="XM_018601372.2"/>
</dbReference>
<keyword evidence="3" id="KW-0677">Repeat</keyword>
<dbReference type="GO" id="GO:0007165">
    <property type="term" value="P:signal transduction"/>
    <property type="evidence" value="ECO:0007669"/>
    <property type="project" value="InterPro"/>
</dbReference>
<protein>
    <recommendedName>
        <fullName evidence="1">ADP-ribosyl cyclase/cyclic ADP-ribose hydrolase</fullName>
        <ecNumber evidence="1">3.2.2.6</ecNumber>
    </recommendedName>
</protein>
<dbReference type="InterPro" id="IPR036390">
    <property type="entry name" value="WH_DNA-bd_sf"/>
</dbReference>
<evidence type="ECO:0000259" key="8">
    <source>
        <dbReference type="PROSITE" id="PS50104"/>
    </source>
</evidence>
<keyword evidence="6" id="KW-0520">NAD</keyword>
<dbReference type="KEGG" id="rsz:108827872"/>
<dbReference type="Gene3D" id="3.40.50.300">
    <property type="entry name" value="P-loop containing nucleotide triphosphate hydrolases"/>
    <property type="match status" value="1"/>
</dbReference>
<dbReference type="Gene3D" id="1.10.8.430">
    <property type="entry name" value="Helical domain of apoptotic protease-activating factors"/>
    <property type="match status" value="1"/>
</dbReference>
<evidence type="ECO:0000313" key="10">
    <source>
        <dbReference type="RefSeq" id="XP_018456874.1"/>
    </source>
</evidence>
<dbReference type="FunFam" id="1.10.8.430:FF:000002">
    <property type="entry name" value="Disease resistance protein (TIR-NBS-LRR class)"/>
    <property type="match status" value="1"/>
</dbReference>
<dbReference type="InterPro" id="IPR058546">
    <property type="entry name" value="RPS4B/Roq1-like_LRR"/>
</dbReference>
<dbReference type="SUPFAM" id="SSF52075">
    <property type="entry name" value="Outer arm dynein light chain 1"/>
    <property type="match status" value="1"/>
</dbReference>
<dbReference type="GO" id="GO:0061809">
    <property type="term" value="F:NAD+ nucleosidase activity, cyclic ADP-ribose generating"/>
    <property type="evidence" value="ECO:0007669"/>
    <property type="project" value="UniProtKB-EC"/>
</dbReference>
<dbReference type="InterPro" id="IPR032675">
    <property type="entry name" value="LRR_dom_sf"/>
</dbReference>
<dbReference type="SUPFAM" id="SSF52540">
    <property type="entry name" value="P-loop containing nucleoside triphosphate hydrolases"/>
    <property type="match status" value="1"/>
</dbReference>
<evidence type="ECO:0000256" key="1">
    <source>
        <dbReference type="ARBA" id="ARBA00011982"/>
    </source>
</evidence>
<reference evidence="9" key="1">
    <citation type="journal article" date="2019" name="Database">
        <title>The radish genome database (RadishGD): an integrated information resource for radish genomics.</title>
        <authorList>
            <person name="Yu H.J."/>
            <person name="Baek S."/>
            <person name="Lee Y.J."/>
            <person name="Cho A."/>
            <person name="Mun J.H."/>
        </authorList>
    </citation>
    <scope>NUCLEOTIDE SEQUENCE [LARGE SCALE GENOMIC DNA]</scope>
    <source>
        <strain evidence="9">cv. WK10039</strain>
    </source>
</reference>
<dbReference type="InterPro" id="IPR045344">
    <property type="entry name" value="C-JID"/>
</dbReference>
<reference evidence="10" key="2">
    <citation type="submission" date="2025-08" db="UniProtKB">
        <authorList>
            <consortium name="RefSeq"/>
        </authorList>
    </citation>
    <scope>IDENTIFICATION</scope>
    <source>
        <tissue evidence="10">Leaf</tissue>
    </source>
</reference>
<dbReference type="InterPro" id="IPR027417">
    <property type="entry name" value="P-loop_NTPase"/>
</dbReference>
<dbReference type="PANTHER" id="PTHR11017:SF576">
    <property type="entry name" value="DISEASE RESISTANCE-LIKE PROTEIN DSC1"/>
    <property type="match status" value="1"/>
</dbReference>
<dbReference type="SUPFAM" id="SSF46785">
    <property type="entry name" value="Winged helix' DNA-binding domain"/>
    <property type="match status" value="1"/>
</dbReference>
<dbReference type="SMART" id="SM00255">
    <property type="entry name" value="TIR"/>
    <property type="match status" value="1"/>
</dbReference>
<keyword evidence="4" id="KW-0378">Hydrolase</keyword>
<dbReference type="PANTHER" id="PTHR11017">
    <property type="entry name" value="LEUCINE-RICH REPEAT-CONTAINING PROTEIN"/>
    <property type="match status" value="1"/>
</dbReference>
<dbReference type="EC" id="3.2.2.6" evidence="1"/>
<dbReference type="AlphaFoldDB" id="A0A6J0LB82"/>
<dbReference type="Gene3D" id="3.80.10.10">
    <property type="entry name" value="Ribonuclease Inhibitor"/>
    <property type="match status" value="2"/>
</dbReference>
<evidence type="ECO:0000256" key="3">
    <source>
        <dbReference type="ARBA" id="ARBA00022737"/>
    </source>
</evidence>
<organism evidence="9 10">
    <name type="scientific">Raphanus sativus</name>
    <name type="common">Radish</name>
    <name type="synonym">Raphanus raphanistrum var. sativus</name>
    <dbReference type="NCBI Taxonomy" id="3726"/>
    <lineage>
        <taxon>Eukaryota</taxon>
        <taxon>Viridiplantae</taxon>
        <taxon>Streptophyta</taxon>
        <taxon>Embryophyta</taxon>
        <taxon>Tracheophyta</taxon>
        <taxon>Spermatophyta</taxon>
        <taxon>Magnoliopsida</taxon>
        <taxon>eudicotyledons</taxon>
        <taxon>Gunneridae</taxon>
        <taxon>Pentapetalae</taxon>
        <taxon>rosids</taxon>
        <taxon>malvids</taxon>
        <taxon>Brassicales</taxon>
        <taxon>Brassicaceae</taxon>
        <taxon>Brassiceae</taxon>
        <taxon>Raphanus</taxon>
    </lineage>
</organism>
<evidence type="ECO:0000256" key="5">
    <source>
        <dbReference type="ARBA" id="ARBA00022821"/>
    </source>
</evidence>
<evidence type="ECO:0000256" key="4">
    <source>
        <dbReference type="ARBA" id="ARBA00022801"/>
    </source>
</evidence>
<dbReference type="Gene3D" id="3.40.50.10140">
    <property type="entry name" value="Toll/interleukin-1 receptor homology (TIR) domain"/>
    <property type="match status" value="1"/>
</dbReference>
<keyword evidence="5" id="KW-0611">Plant defense</keyword>
<dbReference type="GO" id="GO:0042742">
    <property type="term" value="P:defense response to bacterium"/>
    <property type="evidence" value="ECO:0007669"/>
    <property type="project" value="UniProtKB-ARBA"/>
</dbReference>
<dbReference type="FunFam" id="3.40.50.300:FF:001862">
    <property type="entry name" value="Disease resistance protein RPS4"/>
    <property type="match status" value="1"/>
</dbReference>
<dbReference type="FunFam" id="3.40.50.10140:FF:000007">
    <property type="entry name" value="Disease resistance protein (TIR-NBS-LRR class)"/>
    <property type="match status" value="1"/>
</dbReference>
<dbReference type="SUPFAM" id="SSF52200">
    <property type="entry name" value="Toll/Interleukin receptor TIR domain"/>
    <property type="match status" value="1"/>
</dbReference>
<dbReference type="PROSITE" id="PS50104">
    <property type="entry name" value="TIR"/>
    <property type="match status" value="1"/>
</dbReference>
<feature type="domain" description="TIR" evidence="8">
    <location>
        <begin position="22"/>
        <end position="179"/>
    </location>
</feature>
<dbReference type="GeneID" id="108827872"/>
<evidence type="ECO:0000256" key="2">
    <source>
        <dbReference type="ARBA" id="ARBA00022614"/>
    </source>
</evidence>
<dbReference type="InterPro" id="IPR058192">
    <property type="entry name" value="WHD_ROQ1-like"/>
</dbReference>
<dbReference type="OrthoDB" id="1936883at2759"/>
<dbReference type="Pfam" id="PF23282">
    <property type="entry name" value="WHD_ROQ1"/>
    <property type="match status" value="1"/>
</dbReference>
<evidence type="ECO:0000313" key="9">
    <source>
        <dbReference type="Proteomes" id="UP000504610"/>
    </source>
</evidence>
<name>A0A6J0LB82_RAPSA</name>
<keyword evidence="9" id="KW-1185">Reference proteome</keyword>
<gene>
    <name evidence="10" type="primary">LOC108827872</name>
</gene>
<comment type="catalytic activity">
    <reaction evidence="7">
        <text>NAD(+) + H2O = ADP-D-ribose + nicotinamide + H(+)</text>
        <dbReference type="Rhea" id="RHEA:16301"/>
        <dbReference type="ChEBI" id="CHEBI:15377"/>
        <dbReference type="ChEBI" id="CHEBI:15378"/>
        <dbReference type="ChEBI" id="CHEBI:17154"/>
        <dbReference type="ChEBI" id="CHEBI:57540"/>
        <dbReference type="ChEBI" id="CHEBI:57967"/>
        <dbReference type="EC" id="3.2.2.6"/>
    </reaction>
    <physiologicalReaction direction="left-to-right" evidence="7">
        <dbReference type="Rhea" id="RHEA:16302"/>
    </physiologicalReaction>
</comment>
<proteinExistence type="predicted"/>
<dbReference type="InterPro" id="IPR000157">
    <property type="entry name" value="TIR_dom"/>
</dbReference>
<dbReference type="InterPro" id="IPR035897">
    <property type="entry name" value="Toll_tir_struct_dom_sf"/>
</dbReference>
<dbReference type="Pfam" id="PF23286">
    <property type="entry name" value="LRR_13"/>
    <property type="match status" value="1"/>
</dbReference>
<evidence type="ECO:0000256" key="7">
    <source>
        <dbReference type="ARBA" id="ARBA00047304"/>
    </source>
</evidence>
<dbReference type="InterPro" id="IPR042197">
    <property type="entry name" value="Apaf_helical"/>
</dbReference>
<accession>A0A6J0LB82</accession>
<sequence length="1227" mass="139456">MEKQEKLHRIVSPMESLPASSAELDVFLSFRGFDTRNNFTGHLQKALRLRGIDSFIDDKLRRGDNLTELFDRIEQSKIAIIVFSKNYTNSRWCLQELVKILECRDRNQQVVIPIFYKVDKSELKNVPKKSFTEVTREEILSWEAALTTSFNISGYVVNEFSTSEAKLVDEIAVDTFKKLNDLAPIGNEGLVGVDSRLGTLEKLLCSDDLDSVHVIGIIGMGGIGKTTLADCLYGRMRGQFDGSCFLTNIRENSSRSGLESLLQKLFSTLLNDRDLEIGAPGNAHERFERRLKSKRLLIVFDDVNDEKQIKYLMGHSKWYQGGSRIIITTRDSKLVEAVKGRKYVLPRLNDREALKLFCLNAFNDSCTLNEFQKLTNMVLDYAKGHPLALKVLGSDLCERDNKYWEAKLERLTSKSHGDIYEVLETSYEELSIEQKNVFLDIACFFRSEKVDYVKSLLSSHGVDVSSVIEDLLDKCLITLSDNRIEMHDMLQTMGKEISLKAETIGIRDTRWQSQYVTQCQSHIRLWDSDYICYLLTKGLVMGTEMIRGIFLDTSKQGAMRLRAKAFKGMCSLKYLKIYDSRCSRGCEVDCKLLLRKGLDFLPDELTYLHWYGCPLQSLLLNFEPKNLVDLKLPYSYLEDIWDKDKDAGMLKWVDLSHSVNLRRCLGLANAQNLERLNLEGCKSLKKLPSSMKCLEKLIYLNLKECTSLKKLPKGLKSQSLETLILSGCSKFRKFPMISENVEVLLLDGTAIKSLPESIESLRKLALLNLKNCKNLKHLSSDLYKLKCLQELTLSGCSQLEVFPEIKEDMESLEILLLDDTAITELPNMMHLRNIKTFSFCGTNSQVSVSMFFLPPPLGCSYLADLYLSRCGLEKIPDIAGGLSLLQSLCLSGNNMENLPESFNQLHNLKWFDLKYCKRLKSLPTLPQNLQYLDAHECESLETLVNPLTPLTVGERIHSMFIFTNCHKLDQDAQESLVGHARIKSQLMSNASVKRYYRGFIPEPLVGICYPANDIPRWFCHQRLGHSLEIPLPPHWCDTNFVGLALSVVVSFKDYEDHAKRFSVKCSGKFENQDGSFTRFDSTLAGWNEPCGGSLSHEPRKLTSDHVFMGYNSCFRVKKLHGESSSCCYTKASFEFYATDDETKKKLDTCEVVKCGMSLVYVPDDDNCTLLKKTNLVQLSLKTGPSCSNCLDDVIVMDDVRLKRGRCQVGGGDEQADCKRTKEEKILV</sequence>
<dbReference type="PRINTS" id="PR00364">
    <property type="entry name" value="DISEASERSIST"/>
</dbReference>
<dbReference type="Proteomes" id="UP000504610">
    <property type="component" value="Chromosome 9"/>
</dbReference>
<dbReference type="FunFam" id="3.80.10.10:FF:000386">
    <property type="entry name" value="Disease resistance protein RPS4"/>
    <property type="match status" value="1"/>
</dbReference>